<dbReference type="Proteomes" id="UP000784294">
    <property type="component" value="Unassembled WGS sequence"/>
</dbReference>
<dbReference type="SUPFAM" id="SSF103473">
    <property type="entry name" value="MFS general substrate transporter"/>
    <property type="match status" value="1"/>
</dbReference>
<keyword evidence="2" id="KW-1133">Transmembrane helix</keyword>
<dbReference type="InterPro" id="IPR020846">
    <property type="entry name" value="MFS_dom"/>
</dbReference>
<protein>
    <recommendedName>
        <fullName evidence="3">Major facilitator superfamily (MFS) profile domain-containing protein</fullName>
    </recommendedName>
</protein>
<dbReference type="InterPro" id="IPR036259">
    <property type="entry name" value="MFS_trans_sf"/>
</dbReference>
<sequence length="135" mass="14502">MKVVFFAARAFASAGENSVNIFITDVFGPSIRSLTYGMLCAVYRIGVIAAPYLGQVYLHRVSDLGAVLIFSGIAFLGTLISLLLPLEQMSMSTREMSTSRPGHRKQIFRNIFKPRSPVSAEVAAAVAAGESVCSP</sequence>
<dbReference type="OrthoDB" id="4139357at2759"/>
<gene>
    <name evidence="4" type="ORF">PXEA_LOCUS20976</name>
</gene>
<feature type="transmembrane region" description="Helical" evidence="2">
    <location>
        <begin position="64"/>
        <end position="86"/>
    </location>
</feature>
<dbReference type="EMBL" id="CAAALY010087915">
    <property type="protein sequence ID" value="VEL27536.1"/>
    <property type="molecule type" value="Genomic_DNA"/>
</dbReference>
<evidence type="ECO:0000313" key="4">
    <source>
        <dbReference type="EMBL" id="VEL27536.1"/>
    </source>
</evidence>
<keyword evidence="2" id="KW-0472">Membrane</keyword>
<feature type="transmembrane region" description="Helical" evidence="2">
    <location>
        <begin position="36"/>
        <end position="58"/>
    </location>
</feature>
<proteinExistence type="predicted"/>
<dbReference type="GO" id="GO:0016020">
    <property type="term" value="C:membrane"/>
    <property type="evidence" value="ECO:0007669"/>
    <property type="project" value="UniProtKB-SubCell"/>
</dbReference>
<reference evidence="4" key="1">
    <citation type="submission" date="2018-11" db="EMBL/GenBank/DDBJ databases">
        <authorList>
            <consortium name="Pathogen Informatics"/>
        </authorList>
    </citation>
    <scope>NUCLEOTIDE SEQUENCE</scope>
</reference>
<keyword evidence="5" id="KW-1185">Reference proteome</keyword>
<name>A0A3S5AML7_9PLAT</name>
<feature type="domain" description="Major facilitator superfamily (MFS) profile" evidence="3">
    <location>
        <begin position="1"/>
        <end position="89"/>
    </location>
</feature>
<evidence type="ECO:0000256" key="2">
    <source>
        <dbReference type="SAM" id="Phobius"/>
    </source>
</evidence>
<evidence type="ECO:0000256" key="1">
    <source>
        <dbReference type="ARBA" id="ARBA00004141"/>
    </source>
</evidence>
<comment type="caution">
    <text evidence="4">The sequence shown here is derived from an EMBL/GenBank/DDBJ whole genome shotgun (WGS) entry which is preliminary data.</text>
</comment>
<dbReference type="AlphaFoldDB" id="A0A3S5AML7"/>
<evidence type="ECO:0000259" key="3">
    <source>
        <dbReference type="PROSITE" id="PS50850"/>
    </source>
</evidence>
<accession>A0A3S5AML7</accession>
<dbReference type="GO" id="GO:0022857">
    <property type="term" value="F:transmembrane transporter activity"/>
    <property type="evidence" value="ECO:0007669"/>
    <property type="project" value="InterPro"/>
</dbReference>
<dbReference type="Gene3D" id="1.20.1250.20">
    <property type="entry name" value="MFS general substrate transporter like domains"/>
    <property type="match status" value="1"/>
</dbReference>
<evidence type="ECO:0000313" key="5">
    <source>
        <dbReference type="Proteomes" id="UP000784294"/>
    </source>
</evidence>
<dbReference type="PROSITE" id="PS50850">
    <property type="entry name" value="MFS"/>
    <property type="match status" value="1"/>
</dbReference>
<organism evidence="4 5">
    <name type="scientific">Protopolystoma xenopodis</name>
    <dbReference type="NCBI Taxonomy" id="117903"/>
    <lineage>
        <taxon>Eukaryota</taxon>
        <taxon>Metazoa</taxon>
        <taxon>Spiralia</taxon>
        <taxon>Lophotrochozoa</taxon>
        <taxon>Platyhelminthes</taxon>
        <taxon>Monogenea</taxon>
        <taxon>Polyopisthocotylea</taxon>
        <taxon>Polystomatidea</taxon>
        <taxon>Polystomatidae</taxon>
        <taxon>Protopolystoma</taxon>
    </lineage>
</organism>
<comment type="subcellular location">
    <subcellularLocation>
        <location evidence="1">Membrane</location>
        <topology evidence="1">Multi-pass membrane protein</topology>
    </subcellularLocation>
</comment>
<keyword evidence="2" id="KW-0812">Transmembrane</keyword>